<comment type="subunit">
    <text evidence="9">LSm subunits form a heteromer with a doughnut shape.</text>
</comment>
<evidence type="ECO:0000256" key="4">
    <source>
        <dbReference type="ARBA" id="ARBA00022728"/>
    </source>
</evidence>
<dbReference type="EMBL" id="FR839631">
    <property type="protein sequence ID" value="CCA40876.1"/>
    <property type="molecule type" value="Genomic_DNA"/>
</dbReference>
<gene>
    <name evidence="9" type="primary">LSM8</name>
    <name evidence="11" type="ordered locus">PP7435_Chr4-0720</name>
</gene>
<dbReference type="Proteomes" id="UP000006853">
    <property type="component" value="Chromosome 4"/>
</dbReference>
<organism evidence="11 12">
    <name type="scientific">Komagataella phaffii (strain ATCC 76273 / CBS 7435 / CECT 11047 / NRRL Y-11430 / Wegner 21-1)</name>
    <name type="common">Yeast</name>
    <name type="synonym">Pichia pastoris</name>
    <dbReference type="NCBI Taxonomy" id="981350"/>
    <lineage>
        <taxon>Eukaryota</taxon>
        <taxon>Fungi</taxon>
        <taxon>Dikarya</taxon>
        <taxon>Ascomycota</taxon>
        <taxon>Saccharomycotina</taxon>
        <taxon>Pichiomycetes</taxon>
        <taxon>Pichiales</taxon>
        <taxon>Pichiaceae</taxon>
        <taxon>Komagataella</taxon>
    </lineage>
</organism>
<dbReference type="PANTHER" id="PTHR15588">
    <property type="entry name" value="LSM1"/>
    <property type="match status" value="1"/>
</dbReference>
<dbReference type="GO" id="GO:0000398">
    <property type="term" value="P:mRNA splicing, via spliceosome"/>
    <property type="evidence" value="ECO:0007669"/>
    <property type="project" value="UniProtKB-UniRule"/>
</dbReference>
<evidence type="ECO:0000256" key="2">
    <source>
        <dbReference type="ARBA" id="ARBA00006850"/>
    </source>
</evidence>
<dbReference type="GO" id="GO:0046540">
    <property type="term" value="C:U4/U6 x U5 tri-snRNP complex"/>
    <property type="evidence" value="ECO:0007669"/>
    <property type="project" value="UniProtKB-UniRule"/>
</dbReference>
<dbReference type="InterPro" id="IPR044642">
    <property type="entry name" value="PTHR15588"/>
</dbReference>
<keyword evidence="4 9" id="KW-0747">Spliceosome</keyword>
<dbReference type="InterPro" id="IPR001163">
    <property type="entry name" value="Sm_dom_euk/arc"/>
</dbReference>
<keyword evidence="8 9" id="KW-0687">Ribonucleoprotein</keyword>
<dbReference type="SUPFAM" id="SSF50182">
    <property type="entry name" value="Sm-like ribonucleoproteins"/>
    <property type="match status" value="1"/>
</dbReference>
<dbReference type="GO" id="GO:0003729">
    <property type="term" value="F:mRNA binding"/>
    <property type="evidence" value="ECO:0007669"/>
    <property type="project" value="TreeGrafter"/>
</dbReference>
<feature type="domain" description="Sm" evidence="10">
    <location>
        <begin position="1"/>
        <end position="75"/>
    </location>
</feature>
<protein>
    <recommendedName>
        <fullName evidence="9">LSM2-LSM8 complex subunit LSM8</fullName>
    </recommendedName>
</protein>
<name>F2QZP8_KOMPC</name>
<dbReference type="GO" id="GO:0071011">
    <property type="term" value="C:precatalytic spliceosome"/>
    <property type="evidence" value="ECO:0007669"/>
    <property type="project" value="TreeGrafter"/>
</dbReference>
<keyword evidence="5 9" id="KW-0694">RNA-binding</keyword>
<keyword evidence="3 9" id="KW-0507">mRNA processing</keyword>
<dbReference type="InterPro" id="IPR034103">
    <property type="entry name" value="Lsm8"/>
</dbReference>
<comment type="similarity">
    <text evidence="2 9">Belongs to the snRNP Sm proteins family.</text>
</comment>
<evidence type="ECO:0000256" key="7">
    <source>
        <dbReference type="ARBA" id="ARBA00023242"/>
    </source>
</evidence>
<comment type="subcellular location">
    <subcellularLocation>
        <location evidence="1 9">Nucleus</location>
    </subcellularLocation>
</comment>
<accession>F2QZP8</accession>
<dbReference type="PROSITE" id="PS52002">
    <property type="entry name" value="SM"/>
    <property type="match status" value="1"/>
</dbReference>
<evidence type="ECO:0000256" key="1">
    <source>
        <dbReference type="ARBA" id="ARBA00004123"/>
    </source>
</evidence>
<evidence type="ECO:0000313" key="11">
    <source>
        <dbReference type="EMBL" id="CCA40876.1"/>
    </source>
</evidence>
<comment type="function">
    <text evidence="9">Plays role in pre-mRNA splicing as component of the U4/U6-U5 tri-snRNP complex that is involved in spliceosome assembly, and as component of the precatalytic spliceosome (spliceosome B complex). The heptameric LSM2-8 complex binds specifically to the 3'-terminal U-tract of U6 snRNA.</text>
</comment>
<dbReference type="CDD" id="cd01727">
    <property type="entry name" value="LSm8"/>
    <property type="match status" value="1"/>
</dbReference>
<dbReference type="Pfam" id="PF01423">
    <property type="entry name" value="LSM"/>
    <property type="match status" value="1"/>
</dbReference>
<evidence type="ECO:0000256" key="8">
    <source>
        <dbReference type="ARBA" id="ARBA00023274"/>
    </source>
</evidence>
<reference evidence="11 12" key="3">
    <citation type="journal article" date="2016" name="FEMS Yeast Res.">
        <title>Curation of the genome annotation of Pichia pastoris (Komagataella phaffii) CBS7435 from gene level to protein function.</title>
        <authorList>
            <person name="Valli M."/>
            <person name="Tatto N.E."/>
            <person name="Peymann A."/>
            <person name="Gruber C."/>
            <person name="Landes N."/>
            <person name="Ekker H."/>
            <person name="Thallinger G.G."/>
            <person name="Mattanovich D."/>
            <person name="Gasser B."/>
            <person name="Graf A.B."/>
        </authorList>
    </citation>
    <scope>GENOME REANNOTATION</scope>
    <source>
        <strain evidence="11 12">ATCC 76273 / CBS 7435 / CECT 11047 / NRRL Y-11430 / Wegner 21-1</strain>
    </source>
</reference>
<keyword evidence="7 9" id="KW-0539">Nucleus</keyword>
<evidence type="ECO:0000313" key="12">
    <source>
        <dbReference type="Proteomes" id="UP000006853"/>
    </source>
</evidence>
<sequence length="98" mass="11019">MSMLKPFLEKPVRVITSDGKLITGILQGFDVSTNIILEKAQERVFHLTEETQTIDLGLFLLRGNNVVCIGLVDEEEEETINWASLHGRQLGDTRHALD</sequence>
<evidence type="ECO:0000259" key="10">
    <source>
        <dbReference type="PROSITE" id="PS52002"/>
    </source>
</evidence>
<dbReference type="InterPro" id="IPR010920">
    <property type="entry name" value="LSM_dom_sf"/>
</dbReference>
<dbReference type="InterPro" id="IPR047575">
    <property type="entry name" value="Sm"/>
</dbReference>
<evidence type="ECO:0000256" key="5">
    <source>
        <dbReference type="ARBA" id="ARBA00022884"/>
    </source>
</evidence>
<dbReference type="FunFam" id="2.30.30.100:FF:000027">
    <property type="entry name" value="U6 snRNA-associated Sm-like protein LSm8"/>
    <property type="match status" value="1"/>
</dbReference>
<reference key="2">
    <citation type="submission" date="2011-04" db="EMBL/GenBank/DDBJ databases">
        <title>High-quality genome sequence of Pichia pastoris CBS 7435.</title>
        <authorList>
            <person name="Kueberl A."/>
            <person name="Schneider J."/>
            <person name="Thallinger G.G."/>
            <person name="Anderl I."/>
            <person name="Wibberg D."/>
            <person name="Hajek T."/>
            <person name="Jaenicke S."/>
            <person name="Brinkrolf K."/>
            <person name="Goesmann A."/>
            <person name="Szczepanowski R."/>
            <person name="Puehler A."/>
            <person name="Schwab H."/>
            <person name="Glieder A."/>
            <person name="Pichler H."/>
        </authorList>
    </citation>
    <scope>NUCLEOTIDE SEQUENCE</scope>
    <source>
        <strain>CBS 7435</strain>
    </source>
</reference>
<dbReference type="HOGENOM" id="CLU_076902_8_1_1"/>
<dbReference type="AlphaFoldDB" id="F2QZP8"/>
<evidence type="ECO:0000256" key="9">
    <source>
        <dbReference type="RuleBase" id="RU365048"/>
    </source>
</evidence>
<keyword evidence="6 9" id="KW-0508">mRNA splicing</keyword>
<dbReference type="SMART" id="SM00651">
    <property type="entry name" value="Sm"/>
    <property type="match status" value="1"/>
</dbReference>
<keyword evidence="12" id="KW-1185">Reference proteome</keyword>
<evidence type="ECO:0000256" key="6">
    <source>
        <dbReference type="ARBA" id="ARBA00023187"/>
    </source>
</evidence>
<evidence type="ECO:0000256" key="3">
    <source>
        <dbReference type="ARBA" id="ARBA00022664"/>
    </source>
</evidence>
<dbReference type="PANTHER" id="PTHR15588:SF9">
    <property type="entry name" value="U6 SNRNA-ASSOCIATED SM-LIKE PROTEIN LSM8"/>
    <property type="match status" value="1"/>
</dbReference>
<proteinExistence type="inferred from homology"/>
<dbReference type="Gene3D" id="2.30.30.100">
    <property type="match status" value="1"/>
</dbReference>
<dbReference type="GO" id="GO:0005688">
    <property type="term" value="C:U6 snRNP"/>
    <property type="evidence" value="ECO:0007669"/>
    <property type="project" value="UniProtKB-UniRule"/>
</dbReference>
<reference evidence="11 12" key="1">
    <citation type="journal article" date="2011" name="J. Biotechnol.">
        <title>High-quality genome sequence of Pichia pastoris CBS7435.</title>
        <authorList>
            <person name="Kuberl A."/>
            <person name="Schneider J."/>
            <person name="Thallinger G.G."/>
            <person name="Anderl I."/>
            <person name="Wibberg D."/>
            <person name="Hajek T."/>
            <person name="Jaenicke S."/>
            <person name="Brinkrolf K."/>
            <person name="Goesmann A."/>
            <person name="Szczepanowski R."/>
            <person name="Puhler A."/>
            <person name="Schwab H."/>
            <person name="Glieder A."/>
            <person name="Pichler H."/>
        </authorList>
    </citation>
    <scope>NUCLEOTIDE SEQUENCE [LARGE SCALE GENOMIC DNA]</scope>
    <source>
        <strain evidence="12">ATCC 76273 / CBS 7435 / CECT 11047 / NRRL Y-11430 / Wegner 21-1</strain>
    </source>
</reference>